<keyword evidence="2" id="KW-1185">Reference proteome</keyword>
<name>A0ABY0HJL7_9PEZI</name>
<dbReference type="SUPFAM" id="SSF48452">
    <property type="entry name" value="TPR-like"/>
    <property type="match status" value="1"/>
</dbReference>
<evidence type="ECO:0000313" key="1">
    <source>
        <dbReference type="EMBL" id="RYO94574.1"/>
    </source>
</evidence>
<reference evidence="1 2" key="1">
    <citation type="submission" date="2018-06" db="EMBL/GenBank/DDBJ databases">
        <title>Complete Genomes of Monosporascus.</title>
        <authorList>
            <person name="Robinson A.J."/>
            <person name="Natvig D.O."/>
        </authorList>
    </citation>
    <scope>NUCLEOTIDE SEQUENCE [LARGE SCALE GENOMIC DNA]</scope>
    <source>
        <strain evidence="1 2">CBS 609.92</strain>
    </source>
</reference>
<dbReference type="EMBL" id="QJNS01000009">
    <property type="protein sequence ID" value="RYO94574.1"/>
    <property type="molecule type" value="Genomic_DNA"/>
</dbReference>
<evidence type="ECO:0000313" key="2">
    <source>
        <dbReference type="Proteomes" id="UP000294003"/>
    </source>
</evidence>
<dbReference type="Proteomes" id="UP000294003">
    <property type="component" value="Unassembled WGS sequence"/>
</dbReference>
<proteinExistence type="predicted"/>
<comment type="caution">
    <text evidence="1">The sequence shown here is derived from an EMBL/GenBank/DDBJ whole genome shotgun (WGS) entry which is preliminary data.</text>
</comment>
<dbReference type="Gene3D" id="1.25.40.10">
    <property type="entry name" value="Tetratricopeptide repeat domain"/>
    <property type="match status" value="1"/>
</dbReference>
<dbReference type="PANTHER" id="PTHR46082">
    <property type="entry name" value="ATP/GTP-BINDING PROTEIN-RELATED"/>
    <property type="match status" value="1"/>
</dbReference>
<dbReference type="InterPro" id="IPR011990">
    <property type="entry name" value="TPR-like_helical_dom_sf"/>
</dbReference>
<dbReference type="Pfam" id="PF13374">
    <property type="entry name" value="TPR_10"/>
    <property type="match status" value="1"/>
</dbReference>
<organism evidence="1 2">
    <name type="scientific">Monosporascus cannonballus</name>
    <dbReference type="NCBI Taxonomy" id="155416"/>
    <lineage>
        <taxon>Eukaryota</taxon>
        <taxon>Fungi</taxon>
        <taxon>Dikarya</taxon>
        <taxon>Ascomycota</taxon>
        <taxon>Pezizomycotina</taxon>
        <taxon>Sordariomycetes</taxon>
        <taxon>Xylariomycetidae</taxon>
        <taxon>Xylariales</taxon>
        <taxon>Xylariales incertae sedis</taxon>
        <taxon>Monosporascus</taxon>
    </lineage>
</organism>
<dbReference type="InterPro" id="IPR053137">
    <property type="entry name" value="NLR-like"/>
</dbReference>
<protein>
    <submittedName>
        <fullName evidence="1">Uncharacterized protein</fullName>
    </submittedName>
</protein>
<dbReference type="PANTHER" id="PTHR46082:SF6">
    <property type="entry name" value="AAA+ ATPASE DOMAIN-CONTAINING PROTEIN-RELATED"/>
    <property type="match status" value="1"/>
</dbReference>
<gene>
    <name evidence="1" type="ORF">DL762_000466</name>
</gene>
<sequence>MYHTREASERLDKVYALLGRSSDNPSTRGLSPDYSIKWNKLFRRLVKSLWDEKSVDRVSVETWDDKEIAVIRAKGCVVGEASGVQSDNLGDRQNVDITSKDALCLGVDRRWSARWTLQASAKSIQKGDVVCLLEGASRPTIIRLREDHCAVIAIAVTPTPASIDIRDTGNMQAGREGFEWYDLLRSITPCPHEFFLVWDWERAPGRLQDEVPSYPKTELDEHSARLRDVALISESAGRYGEAEKILRKELEFHERAPGKELLHTLTAMDNLALIYRKNNQLEKAEMLYLDVVQKRRAVQGTDHPDALGTMENLAMTYRRQGHWIIEVRKLEAVMDLVEQGGEYAQVPVARKDIGWIAGLLDKEAAELLLDRLDQIVNRVSIAQKAIIRTAVFLG</sequence>
<accession>A0ABY0HJL7</accession>